<dbReference type="InterPro" id="IPR055066">
    <property type="entry name" value="AASDHPPT_N"/>
</dbReference>
<feature type="domain" description="4'-phosphopantetheinyl transferase" evidence="4">
    <location>
        <begin position="110"/>
        <end position="183"/>
    </location>
</feature>
<keyword evidence="7" id="KW-1185">Reference proteome</keyword>
<evidence type="ECO:0000256" key="1">
    <source>
        <dbReference type="ARBA" id="ARBA00010990"/>
    </source>
</evidence>
<dbReference type="GO" id="GO:0019878">
    <property type="term" value="P:lysine biosynthetic process via aminoadipic acid"/>
    <property type="evidence" value="ECO:0007669"/>
    <property type="project" value="TreeGrafter"/>
</dbReference>
<evidence type="ECO:0000313" key="6">
    <source>
        <dbReference type="EMBL" id="ASM77391.1"/>
    </source>
</evidence>
<dbReference type="RefSeq" id="WP_089416500.1">
    <property type="nucleotide sequence ID" value="NZ_CP022423.1"/>
</dbReference>
<evidence type="ECO:0000256" key="3">
    <source>
        <dbReference type="SAM" id="MobiDB-lite"/>
    </source>
</evidence>
<keyword evidence="2" id="KW-0808">Transferase</keyword>
<dbReference type="EMBL" id="CP022423">
    <property type="protein sequence ID" value="ASM77391.1"/>
    <property type="molecule type" value="Genomic_DNA"/>
</dbReference>
<evidence type="ECO:0000259" key="5">
    <source>
        <dbReference type="Pfam" id="PF22624"/>
    </source>
</evidence>
<evidence type="ECO:0000256" key="2">
    <source>
        <dbReference type="ARBA" id="ARBA00022679"/>
    </source>
</evidence>
<sequence length="251" mass="27624">MTAHFHLQPIPPDTRPSTSDWAMLDATEHARAIRLRRPQDQALYVHAHALLRRILSQHHPVPAPAWRFTSGPHGQPALCPQHHPDAQGLRFNLSHCAGLVAVAVAWGRDVGVDVETRASLHDVDALAPLVLSPAEACHADNAPSSSLLTRQRFFLTRWTLKEATLKALGLGLGGIELPALDLAPAPPGHPSPWHTRVLTPQAPALQTRLESLWLHTQPEGDAHQWALACERHTPDERLAWQLIRHPAPSTL</sequence>
<proteinExistence type="inferred from homology"/>
<dbReference type="KEGG" id="vff:VITFI_CDS1613"/>
<dbReference type="Proteomes" id="UP000199729">
    <property type="component" value="Chromosome"/>
</dbReference>
<dbReference type="PANTHER" id="PTHR12215:SF10">
    <property type="entry name" value="L-AMINOADIPATE-SEMIALDEHYDE DEHYDROGENASE-PHOSPHOPANTETHEINYL TRANSFERASE"/>
    <property type="match status" value="1"/>
</dbReference>
<reference evidence="6 7" key="1">
    <citation type="submission" date="2017-07" db="EMBL/GenBank/DDBJ databases">
        <title>Complete Genome Sequence of the cosmetic ferment Vitreoscilla filiformis (ATCC15551).</title>
        <authorList>
            <person name="Contreras S."/>
            <person name="Sagory-Zalkind P."/>
            <person name="Blanquart H."/>
            <person name="Iltis A."/>
            <person name="Morand S.C."/>
        </authorList>
    </citation>
    <scope>NUCLEOTIDE SEQUENCE [LARGE SCALE GENOMIC DNA]</scope>
    <source>
        <strain evidence="6 7">ATCC 15551</strain>
    </source>
</reference>
<dbReference type="InterPro" id="IPR037143">
    <property type="entry name" value="4-PPantetheinyl_Trfase_dom_sf"/>
</dbReference>
<protein>
    <submittedName>
        <fullName evidence="6">Uncharacterized protein</fullName>
    </submittedName>
</protein>
<organism evidence="6 7">
    <name type="scientific">Vitreoscilla filiformis</name>
    <dbReference type="NCBI Taxonomy" id="63"/>
    <lineage>
        <taxon>Bacteria</taxon>
        <taxon>Pseudomonadati</taxon>
        <taxon>Pseudomonadota</taxon>
        <taxon>Betaproteobacteria</taxon>
        <taxon>Neisseriales</taxon>
        <taxon>Neisseriaceae</taxon>
        <taxon>Vitreoscilla</taxon>
    </lineage>
</organism>
<dbReference type="PANTHER" id="PTHR12215">
    <property type="entry name" value="PHOSPHOPANTETHEINE TRANSFERASE"/>
    <property type="match status" value="1"/>
</dbReference>
<dbReference type="GO" id="GO:0000287">
    <property type="term" value="F:magnesium ion binding"/>
    <property type="evidence" value="ECO:0007669"/>
    <property type="project" value="InterPro"/>
</dbReference>
<dbReference type="Pfam" id="PF22624">
    <property type="entry name" value="AASDHPPT_N"/>
    <property type="match status" value="1"/>
</dbReference>
<dbReference type="OrthoDB" id="9808281at2"/>
<dbReference type="Pfam" id="PF01648">
    <property type="entry name" value="ACPS"/>
    <property type="match status" value="1"/>
</dbReference>
<comment type="similarity">
    <text evidence="1">Belongs to the P-Pant transferase superfamily. Gsp/Sfp/HetI/AcpT family.</text>
</comment>
<dbReference type="InterPro" id="IPR008278">
    <property type="entry name" value="4-PPantetheinyl_Trfase_dom"/>
</dbReference>
<dbReference type="AlphaFoldDB" id="A0A221KEF2"/>
<dbReference type="InterPro" id="IPR050559">
    <property type="entry name" value="P-Pant_transferase_sf"/>
</dbReference>
<evidence type="ECO:0000313" key="7">
    <source>
        <dbReference type="Proteomes" id="UP000199729"/>
    </source>
</evidence>
<dbReference type="SUPFAM" id="SSF56214">
    <property type="entry name" value="4'-phosphopantetheinyl transferase"/>
    <property type="match status" value="2"/>
</dbReference>
<feature type="domain" description="4'-phosphopantetheinyl transferase N-terminal" evidence="5">
    <location>
        <begin position="17"/>
        <end position="103"/>
    </location>
</feature>
<accession>A0A221KEF2</accession>
<dbReference type="GO" id="GO:0005829">
    <property type="term" value="C:cytosol"/>
    <property type="evidence" value="ECO:0007669"/>
    <property type="project" value="TreeGrafter"/>
</dbReference>
<dbReference type="Gene3D" id="3.90.470.20">
    <property type="entry name" value="4'-phosphopantetheinyl transferase domain"/>
    <property type="match status" value="1"/>
</dbReference>
<dbReference type="GO" id="GO:0008897">
    <property type="term" value="F:holo-[acyl-carrier-protein] synthase activity"/>
    <property type="evidence" value="ECO:0007669"/>
    <property type="project" value="InterPro"/>
</dbReference>
<gene>
    <name evidence="6" type="ORF">VITFI_CDS1613</name>
</gene>
<evidence type="ECO:0000259" key="4">
    <source>
        <dbReference type="Pfam" id="PF01648"/>
    </source>
</evidence>
<feature type="region of interest" description="Disordered" evidence="3">
    <location>
        <begin position="1"/>
        <end position="20"/>
    </location>
</feature>
<name>A0A221KEF2_VITFI</name>